<dbReference type="AlphaFoldDB" id="A0A1N7GJ73"/>
<evidence type="ECO:0000313" key="3">
    <source>
        <dbReference type="Proteomes" id="UP000185936"/>
    </source>
</evidence>
<accession>A0A1N7GJ73</accession>
<sequence>MDSETLVYFMSIGLIFLAICAAVVLAVAYGAIDVVTDYYSWSGF</sequence>
<dbReference type="Proteomes" id="UP000185936">
    <property type="component" value="Unassembled WGS sequence"/>
</dbReference>
<gene>
    <name evidence="2" type="ORF">SAMN05421752_112141</name>
</gene>
<evidence type="ECO:0000313" key="2">
    <source>
        <dbReference type="EMBL" id="SIS12641.1"/>
    </source>
</evidence>
<keyword evidence="1" id="KW-0472">Membrane</keyword>
<reference evidence="3" key="1">
    <citation type="submission" date="2017-01" db="EMBL/GenBank/DDBJ databases">
        <authorList>
            <person name="Varghese N."/>
            <person name="Submissions S."/>
        </authorList>
    </citation>
    <scope>NUCLEOTIDE SEQUENCE [LARGE SCALE GENOMIC DNA]</scope>
    <source>
        <strain evidence="3">type strain: HArc-</strain>
    </source>
</reference>
<organism evidence="2 3">
    <name type="scientific">Natronorubrum thiooxidans</name>
    <dbReference type="NCBI Taxonomy" id="308853"/>
    <lineage>
        <taxon>Archaea</taxon>
        <taxon>Methanobacteriati</taxon>
        <taxon>Methanobacteriota</taxon>
        <taxon>Stenosarchaea group</taxon>
        <taxon>Halobacteria</taxon>
        <taxon>Halobacteriales</taxon>
        <taxon>Natrialbaceae</taxon>
        <taxon>Natronorubrum</taxon>
    </lineage>
</organism>
<keyword evidence="1" id="KW-1133">Transmembrane helix</keyword>
<proteinExistence type="predicted"/>
<protein>
    <submittedName>
        <fullName evidence="2">Uncharacterized protein</fullName>
    </submittedName>
</protein>
<feature type="transmembrane region" description="Helical" evidence="1">
    <location>
        <begin position="7"/>
        <end position="32"/>
    </location>
</feature>
<keyword evidence="1" id="KW-0812">Transmembrane</keyword>
<keyword evidence="3" id="KW-1185">Reference proteome</keyword>
<name>A0A1N7GJ73_9EURY</name>
<dbReference type="EMBL" id="FTNR01000012">
    <property type="protein sequence ID" value="SIS12641.1"/>
    <property type="molecule type" value="Genomic_DNA"/>
</dbReference>
<evidence type="ECO:0000256" key="1">
    <source>
        <dbReference type="SAM" id="Phobius"/>
    </source>
</evidence>